<reference evidence="3 4" key="1">
    <citation type="submission" date="2019-03" db="EMBL/GenBank/DDBJ databases">
        <title>Draft genome sequences of novel Actinobacteria.</title>
        <authorList>
            <person name="Sahin N."/>
            <person name="Ay H."/>
            <person name="Saygin H."/>
        </authorList>
    </citation>
    <scope>NUCLEOTIDE SEQUENCE [LARGE SCALE GENOMIC DNA]</scope>
    <source>
        <strain evidence="3 4">DSM 41900</strain>
    </source>
</reference>
<proteinExistence type="predicted"/>
<evidence type="ECO:0000313" key="3">
    <source>
        <dbReference type="EMBL" id="TDC67928.1"/>
    </source>
</evidence>
<dbReference type="Pfam" id="PF19770">
    <property type="entry name" value="DUF6256"/>
    <property type="match status" value="1"/>
</dbReference>
<gene>
    <name evidence="3" type="ORF">E1283_28110</name>
</gene>
<organism evidence="3 4">
    <name type="scientific">Streptomyces hainanensis</name>
    <dbReference type="NCBI Taxonomy" id="402648"/>
    <lineage>
        <taxon>Bacteria</taxon>
        <taxon>Bacillati</taxon>
        <taxon>Actinomycetota</taxon>
        <taxon>Actinomycetes</taxon>
        <taxon>Kitasatosporales</taxon>
        <taxon>Streptomycetaceae</taxon>
        <taxon>Streptomyces</taxon>
    </lineage>
</organism>
<evidence type="ECO:0000256" key="1">
    <source>
        <dbReference type="SAM" id="MobiDB-lite"/>
    </source>
</evidence>
<dbReference type="Proteomes" id="UP000295345">
    <property type="component" value="Unassembled WGS sequence"/>
</dbReference>
<keyword evidence="4" id="KW-1185">Reference proteome</keyword>
<keyword evidence="2" id="KW-0472">Membrane</keyword>
<dbReference type="InterPro" id="IPR046223">
    <property type="entry name" value="DUF6256"/>
</dbReference>
<feature type="transmembrane region" description="Helical" evidence="2">
    <location>
        <begin position="47"/>
        <end position="72"/>
    </location>
</feature>
<feature type="transmembrane region" description="Helical" evidence="2">
    <location>
        <begin position="84"/>
        <end position="105"/>
    </location>
</feature>
<feature type="region of interest" description="Disordered" evidence="1">
    <location>
        <begin position="115"/>
        <end position="157"/>
    </location>
</feature>
<name>A0A4R4SUS7_9ACTN</name>
<evidence type="ECO:0000313" key="4">
    <source>
        <dbReference type="Proteomes" id="UP000295345"/>
    </source>
</evidence>
<sequence>MVLGLVSIAVIYVLVMIYLRVGVRLVREDPDGHPRRRHPERAGWPEFARQLAGTFVGGWLLLMVVVVGYFGGLARHNFDFVKDATTGTLSLMAVVYPLFLGLAWVRSRIRARWPGTGPGAGRRRGSAVDSGTGHGGDPANGVVSWERQKDHPDHPNR</sequence>
<accession>A0A4R4SUS7</accession>
<feature type="compositionally biased region" description="Basic and acidic residues" evidence="1">
    <location>
        <begin position="146"/>
        <end position="157"/>
    </location>
</feature>
<dbReference type="AlphaFoldDB" id="A0A4R4SUS7"/>
<comment type="caution">
    <text evidence="3">The sequence shown here is derived from an EMBL/GenBank/DDBJ whole genome shotgun (WGS) entry which is preliminary data.</text>
</comment>
<protein>
    <submittedName>
        <fullName evidence="3">Uncharacterized protein</fullName>
    </submittedName>
</protein>
<evidence type="ECO:0000256" key="2">
    <source>
        <dbReference type="SAM" id="Phobius"/>
    </source>
</evidence>
<dbReference type="OrthoDB" id="4332293at2"/>
<dbReference type="RefSeq" id="WP_132820974.1">
    <property type="nucleotide sequence ID" value="NZ_SMKI01000398.1"/>
</dbReference>
<feature type="transmembrane region" description="Helical" evidence="2">
    <location>
        <begin position="6"/>
        <end position="26"/>
    </location>
</feature>
<keyword evidence="2" id="KW-1133">Transmembrane helix</keyword>
<keyword evidence="2" id="KW-0812">Transmembrane</keyword>
<dbReference type="EMBL" id="SMKI01000398">
    <property type="protein sequence ID" value="TDC67928.1"/>
    <property type="molecule type" value="Genomic_DNA"/>
</dbReference>